<dbReference type="Proteomes" id="UP001296923">
    <property type="component" value="Unassembled WGS sequence"/>
</dbReference>
<name>A0ABS2ZQ40_9BACL</name>
<proteinExistence type="predicted"/>
<dbReference type="RefSeq" id="WP_205725190.1">
    <property type="nucleotide sequence ID" value="NZ_JAFHKR010000038.1"/>
</dbReference>
<evidence type="ECO:0000313" key="1">
    <source>
        <dbReference type="EMBL" id="MBN3554140.1"/>
    </source>
</evidence>
<dbReference type="EMBL" id="JAFHKR010000038">
    <property type="protein sequence ID" value="MBN3554140.1"/>
    <property type="molecule type" value="Genomic_DNA"/>
</dbReference>
<dbReference type="SUPFAM" id="SSF52540">
    <property type="entry name" value="P-loop containing nucleoside triphosphate hydrolases"/>
    <property type="match status" value="1"/>
</dbReference>
<dbReference type="InterPro" id="IPR027417">
    <property type="entry name" value="P-loop_NTPase"/>
</dbReference>
<evidence type="ECO:0000313" key="2">
    <source>
        <dbReference type="Proteomes" id="UP001296923"/>
    </source>
</evidence>
<reference evidence="1 2" key="1">
    <citation type="submission" date="2021-01" db="EMBL/GenBank/DDBJ databases">
        <title>Genome Sequencing of Type Strains.</title>
        <authorList>
            <person name="Lemaire J.F."/>
            <person name="Inderbitzin P."/>
            <person name="Collins S.B."/>
            <person name="Wespe N."/>
            <person name="Knight-Connoni V."/>
        </authorList>
    </citation>
    <scope>NUCLEOTIDE SEQUENCE [LARGE SCALE GENOMIC DNA]</scope>
    <source>
        <strain evidence="1 2">DSM 23009</strain>
    </source>
</reference>
<dbReference type="Gene3D" id="3.40.50.300">
    <property type="entry name" value="P-loop containing nucleotide triphosphate hydrolases"/>
    <property type="match status" value="1"/>
</dbReference>
<protein>
    <submittedName>
        <fullName evidence="1">Uncharacterized protein</fullName>
    </submittedName>
</protein>
<keyword evidence="2" id="KW-1185">Reference proteome</keyword>
<gene>
    <name evidence="1" type="ORF">JYA63_07695</name>
</gene>
<accession>A0ABS2ZQ40</accession>
<organism evidence="1 2">
    <name type="scientific">Fictibacillus nanhaiensis</name>
    <dbReference type="NCBI Taxonomy" id="742169"/>
    <lineage>
        <taxon>Bacteria</taxon>
        <taxon>Bacillati</taxon>
        <taxon>Bacillota</taxon>
        <taxon>Bacilli</taxon>
        <taxon>Bacillales</taxon>
        <taxon>Fictibacillaceae</taxon>
        <taxon>Fictibacillus</taxon>
    </lineage>
</organism>
<sequence length="122" mass="13982">MIAINIASLLSKEGKKVLLLTNTQNNSFSKIKQLVDQKQSDYDHILFFSTNYLNNVDMQRLTATCDGVVLVLQEKVTKKEDMKKVKMLLQKSNTDLIGIIYRKAPKMRLNRFFGKGRKAVES</sequence>
<comment type="caution">
    <text evidence="1">The sequence shown here is derived from an EMBL/GenBank/DDBJ whole genome shotgun (WGS) entry which is preliminary data.</text>
</comment>